<dbReference type="SUPFAM" id="SSF54495">
    <property type="entry name" value="UBC-like"/>
    <property type="match status" value="1"/>
</dbReference>
<evidence type="ECO:0000313" key="8">
    <source>
        <dbReference type="Proteomes" id="UP001187734"/>
    </source>
</evidence>
<dbReference type="InterPro" id="IPR050113">
    <property type="entry name" value="Ub_conjugating_enzyme"/>
</dbReference>
<sequence>MPSLIFFMYPYYLMSTNYCGSNKGCSVKALLLAKAGTVRDMEFAEISQSPPEGFEVALANESSIHTWHVTLTAPDSTPYYPGKFGIVISLPTDYPFKPPVVKFCTRIYHPNITNDNLGNICLGLLKPDAWKPSTKLNSVLEALRNLLEEPQLDSPLEERIAQQYQSDRPAFDQAAKQEVEKYAMGQPIFPPTV</sequence>
<keyword evidence="5" id="KW-0067">ATP-binding</keyword>
<dbReference type="Gene3D" id="3.10.110.10">
    <property type="entry name" value="Ubiquitin Conjugating Enzyme"/>
    <property type="match status" value="1"/>
</dbReference>
<dbReference type="PANTHER" id="PTHR24067">
    <property type="entry name" value="UBIQUITIN-CONJUGATING ENZYME E2"/>
    <property type="match status" value="1"/>
</dbReference>
<name>A0AAE8M3P9_9HYPO</name>
<gene>
    <name evidence="7" type="ORF">FTOL_02923</name>
</gene>
<proteinExistence type="predicted"/>
<dbReference type="Pfam" id="PF00179">
    <property type="entry name" value="UQ_con"/>
    <property type="match status" value="1"/>
</dbReference>
<dbReference type="FunFam" id="3.10.110.10:FF:000060">
    <property type="entry name" value="Ubiquitin conjugating enzyme (UbcB)"/>
    <property type="match status" value="1"/>
</dbReference>
<dbReference type="GO" id="GO:0005524">
    <property type="term" value="F:ATP binding"/>
    <property type="evidence" value="ECO:0007669"/>
    <property type="project" value="UniProtKB-KW"/>
</dbReference>
<feature type="domain" description="UBC core" evidence="6">
    <location>
        <begin position="34"/>
        <end position="184"/>
    </location>
</feature>
<dbReference type="EC" id="2.3.2.23" evidence="1"/>
<evidence type="ECO:0000256" key="4">
    <source>
        <dbReference type="ARBA" id="ARBA00022786"/>
    </source>
</evidence>
<reference evidence="7" key="1">
    <citation type="submission" date="2018-03" db="EMBL/GenBank/DDBJ databases">
        <authorList>
            <person name="Guldener U."/>
        </authorList>
    </citation>
    <scope>NUCLEOTIDE SEQUENCE</scope>
</reference>
<evidence type="ECO:0000256" key="1">
    <source>
        <dbReference type="ARBA" id="ARBA00012486"/>
    </source>
</evidence>
<dbReference type="PROSITE" id="PS50127">
    <property type="entry name" value="UBC_2"/>
    <property type="match status" value="1"/>
</dbReference>
<evidence type="ECO:0000313" key="7">
    <source>
        <dbReference type="EMBL" id="SPJ73193.1"/>
    </source>
</evidence>
<dbReference type="InterPro" id="IPR000608">
    <property type="entry name" value="UBC"/>
</dbReference>
<organism evidence="7 8">
    <name type="scientific">Fusarium torulosum</name>
    <dbReference type="NCBI Taxonomy" id="33205"/>
    <lineage>
        <taxon>Eukaryota</taxon>
        <taxon>Fungi</taxon>
        <taxon>Dikarya</taxon>
        <taxon>Ascomycota</taxon>
        <taxon>Pezizomycotina</taxon>
        <taxon>Sordariomycetes</taxon>
        <taxon>Hypocreomycetidae</taxon>
        <taxon>Hypocreales</taxon>
        <taxon>Nectriaceae</taxon>
        <taxon>Fusarium</taxon>
    </lineage>
</organism>
<comment type="caution">
    <text evidence="7">The sequence shown here is derived from an EMBL/GenBank/DDBJ whole genome shotgun (WGS) entry which is preliminary data.</text>
</comment>
<dbReference type="SMART" id="SM00212">
    <property type="entry name" value="UBCc"/>
    <property type="match status" value="1"/>
</dbReference>
<dbReference type="EMBL" id="ONZP01000089">
    <property type="protein sequence ID" value="SPJ73193.1"/>
    <property type="molecule type" value="Genomic_DNA"/>
</dbReference>
<dbReference type="InterPro" id="IPR016135">
    <property type="entry name" value="UBQ-conjugating_enzyme/RWD"/>
</dbReference>
<evidence type="ECO:0000259" key="6">
    <source>
        <dbReference type="PROSITE" id="PS50127"/>
    </source>
</evidence>
<accession>A0AAE8M3P9</accession>
<dbReference type="Proteomes" id="UP001187734">
    <property type="component" value="Unassembled WGS sequence"/>
</dbReference>
<keyword evidence="3" id="KW-0547">Nucleotide-binding</keyword>
<dbReference type="GO" id="GO:0061631">
    <property type="term" value="F:ubiquitin conjugating enzyme activity"/>
    <property type="evidence" value="ECO:0007669"/>
    <property type="project" value="UniProtKB-EC"/>
</dbReference>
<dbReference type="AlphaFoldDB" id="A0AAE8M3P9"/>
<keyword evidence="8" id="KW-1185">Reference proteome</keyword>
<protein>
    <recommendedName>
        <fullName evidence="1">E2 ubiquitin-conjugating enzyme</fullName>
        <ecNumber evidence="1">2.3.2.23</ecNumber>
    </recommendedName>
</protein>
<keyword evidence="2" id="KW-0808">Transferase</keyword>
<keyword evidence="4" id="KW-0833">Ubl conjugation pathway</keyword>
<evidence type="ECO:0000256" key="5">
    <source>
        <dbReference type="ARBA" id="ARBA00022840"/>
    </source>
</evidence>
<evidence type="ECO:0000256" key="2">
    <source>
        <dbReference type="ARBA" id="ARBA00022679"/>
    </source>
</evidence>
<evidence type="ECO:0000256" key="3">
    <source>
        <dbReference type="ARBA" id="ARBA00022741"/>
    </source>
</evidence>